<name>A0A915JNM0_ROMCU</name>
<proteinExistence type="predicted"/>
<dbReference type="Proteomes" id="UP000887565">
    <property type="component" value="Unplaced"/>
</dbReference>
<organism evidence="2 3">
    <name type="scientific">Romanomermis culicivorax</name>
    <name type="common">Nematode worm</name>
    <dbReference type="NCBI Taxonomy" id="13658"/>
    <lineage>
        <taxon>Eukaryota</taxon>
        <taxon>Metazoa</taxon>
        <taxon>Ecdysozoa</taxon>
        <taxon>Nematoda</taxon>
        <taxon>Enoplea</taxon>
        <taxon>Dorylaimia</taxon>
        <taxon>Mermithida</taxon>
        <taxon>Mermithoidea</taxon>
        <taxon>Mermithidae</taxon>
        <taxon>Romanomermis</taxon>
    </lineage>
</organism>
<reference evidence="3" key="1">
    <citation type="submission" date="2022-11" db="UniProtKB">
        <authorList>
            <consortium name="WormBaseParasite"/>
        </authorList>
    </citation>
    <scope>IDENTIFICATION</scope>
</reference>
<feature type="region of interest" description="Disordered" evidence="1">
    <location>
        <begin position="1"/>
        <end position="30"/>
    </location>
</feature>
<keyword evidence="2" id="KW-1185">Reference proteome</keyword>
<sequence>MVKISNNLPNKPVSMSLPQERISGDHLKNGEKKHDLDVSLFEKAIKALKNIPGMPIDRAMDRST</sequence>
<dbReference type="WBParaSite" id="nRc.2.0.1.t27800-RA">
    <property type="protein sequence ID" value="nRc.2.0.1.t27800-RA"/>
    <property type="gene ID" value="nRc.2.0.1.g27800"/>
</dbReference>
<evidence type="ECO:0000256" key="1">
    <source>
        <dbReference type="SAM" id="MobiDB-lite"/>
    </source>
</evidence>
<evidence type="ECO:0000313" key="2">
    <source>
        <dbReference type="Proteomes" id="UP000887565"/>
    </source>
</evidence>
<evidence type="ECO:0000313" key="3">
    <source>
        <dbReference type="WBParaSite" id="nRc.2.0.1.t27800-RA"/>
    </source>
</evidence>
<dbReference type="AlphaFoldDB" id="A0A915JNM0"/>
<protein>
    <submittedName>
        <fullName evidence="3">Uncharacterized protein</fullName>
    </submittedName>
</protein>
<accession>A0A915JNM0</accession>